<organism evidence="1 2">
    <name type="scientific">Bacillus amyloliquefaciens (strain Y2)</name>
    <name type="common">Bacillus amyloliquefaciens subsp. plantarum (strain B9601-Y2)</name>
    <dbReference type="NCBI Taxonomy" id="1155777"/>
    <lineage>
        <taxon>Bacteria</taxon>
        <taxon>Bacillati</taxon>
        <taxon>Bacillota</taxon>
        <taxon>Bacilli</taxon>
        <taxon>Bacillales</taxon>
        <taxon>Bacillaceae</taxon>
        <taxon>Bacillus</taxon>
        <taxon>Bacillus amyloliquefaciens group</taxon>
    </lineage>
</organism>
<evidence type="ECO:0000313" key="1">
    <source>
        <dbReference type="EMBL" id="AFJ61665.1"/>
    </source>
</evidence>
<protein>
    <submittedName>
        <fullName evidence="1">Uncharacterized protein</fullName>
    </submittedName>
</protein>
<dbReference type="PATRIC" id="fig|1126211.3.peg.1588"/>
<dbReference type="EMBL" id="CP003332">
    <property type="protein sequence ID" value="AFJ61665.1"/>
    <property type="molecule type" value="Genomic_DNA"/>
</dbReference>
<evidence type="ECO:0000313" key="2">
    <source>
        <dbReference type="Proteomes" id="UP000002878"/>
    </source>
</evidence>
<dbReference type="KEGG" id="bqy:MUS_1665"/>
<proteinExistence type="predicted"/>
<dbReference type="Proteomes" id="UP000002878">
    <property type="component" value="Chromosome"/>
</dbReference>
<dbReference type="HOGENOM" id="CLU_2784976_0_0_9"/>
<reference evidence="1 2" key="1">
    <citation type="journal article" date="2012" name="J. Biotechnol.">
        <title>Genome sequence of the plant growth promoting strain Bacillus amyloliquefaciens subsp. plantarum B9601-Y2 and expression of mersacidin and other secondary metabolites.</title>
        <authorList>
            <person name="He P."/>
            <person name="Hao K."/>
            <person name="Blom J."/>
            <person name="Ruckert C."/>
            <person name="Vater J."/>
            <person name="Mao Z."/>
            <person name="Wu Y."/>
            <person name="Hou M."/>
            <person name="He P."/>
            <person name="He Y."/>
            <person name="Borriss R."/>
        </authorList>
    </citation>
    <scope>NUCLEOTIDE SEQUENCE [LARGE SCALE GENOMIC DNA]</scope>
    <source>
        <strain evidence="1">Y2</strain>
    </source>
</reference>
<sequence length="68" mass="7920">MIKKMITPKSKTSNKRFRTVTFETRKGPSTPYLGLFQFMPQLGHIERRRIKKKPAGIRGLLCPVNQDF</sequence>
<accession>I2C4U1</accession>
<dbReference type="AlphaFoldDB" id="I2C4U1"/>
<name>I2C4U1_BACAY</name>
<gene>
    <name evidence="1" type="ORF">MUS_1665</name>
</gene>